<organism evidence="1 2">
    <name type="scientific">Desulfobotulus pelophilus</name>
    <dbReference type="NCBI Taxonomy" id="2823377"/>
    <lineage>
        <taxon>Bacteria</taxon>
        <taxon>Pseudomonadati</taxon>
        <taxon>Thermodesulfobacteriota</taxon>
        <taxon>Desulfobacteria</taxon>
        <taxon>Desulfobacterales</taxon>
        <taxon>Desulfobacteraceae</taxon>
        <taxon>Desulfobotulus</taxon>
    </lineage>
</organism>
<gene>
    <name evidence="1" type="ORF">OOT00_15845</name>
</gene>
<name>A0ABT3NDA9_9BACT</name>
<dbReference type="RefSeq" id="WP_265426397.1">
    <property type="nucleotide sequence ID" value="NZ_JAPFPW010000050.1"/>
</dbReference>
<dbReference type="Proteomes" id="UP001209681">
    <property type="component" value="Unassembled WGS sequence"/>
</dbReference>
<protein>
    <submittedName>
        <fullName evidence="1">Uncharacterized protein</fullName>
    </submittedName>
</protein>
<keyword evidence="2" id="KW-1185">Reference proteome</keyword>
<proteinExistence type="predicted"/>
<evidence type="ECO:0000313" key="1">
    <source>
        <dbReference type="EMBL" id="MCW7755449.1"/>
    </source>
</evidence>
<comment type="caution">
    <text evidence="1">The sequence shown here is derived from an EMBL/GenBank/DDBJ whole genome shotgun (WGS) entry which is preliminary data.</text>
</comment>
<accession>A0ABT3NDA9</accession>
<reference evidence="1 2" key="1">
    <citation type="submission" date="2022-11" db="EMBL/GenBank/DDBJ databases">
        <title>Desulfobotulus tamanensis H1 sp. nov. - anaerobic, alkaliphilic, sulphate reducing bacterium isolated from terrestrial mud volcano.</title>
        <authorList>
            <person name="Frolova A."/>
            <person name="Merkel A.Y."/>
            <person name="Slobodkin A.I."/>
        </authorList>
    </citation>
    <scope>NUCLEOTIDE SEQUENCE [LARGE SCALE GENOMIC DNA]</scope>
    <source>
        <strain evidence="1 2">H1</strain>
    </source>
</reference>
<evidence type="ECO:0000313" key="2">
    <source>
        <dbReference type="Proteomes" id="UP001209681"/>
    </source>
</evidence>
<dbReference type="EMBL" id="JAPFPW010000050">
    <property type="protein sequence ID" value="MCW7755449.1"/>
    <property type="molecule type" value="Genomic_DNA"/>
</dbReference>
<sequence length="606" mass="65817">MITAHVVGRSMIPPWFFSETTRMTPDDTMFHDAGEGVWMADPELSTETVPGRSCMMAMEVTTTEATTISLQIQTDTGPLRKMVHPLFGAEADCGLILLMQVVDRGPDEEMLFMGMWGGYCEWKEVTIPLPPGSARVVAVAMDFPARAFDPGLPWPEAPEGHTPTNLIHIRRMSVNPLPYGSPGFGVRTGPVGPERSRVGPAEFSIWGHDGGTAQGRIHRISSCPVSLLSPEASSRTKTDVAFLRKVIKPWAWRNPYPPGVAVPALPVGEPWEEALHGMGVRLEPTLQRPIPSVAEFLLPAGGDLLLFRIRVQIGSGWYPYESFSTLHRILIEQEVGGMLIPLWNMEATSPEGLKDFPATVGEYTVPAHREGSGRVRISVYPNAVLAGHGGWPSNVRFGGLELSYADERPLPHMGLISPRLSASWGIVPAEAATAQVIYTCTLSGTEAGLPDLDLPMTSFACRLRTATPSYLSVTVPSRPGLSADIAARRSGTLRVCKGYRLVSGYERSEEIARGKYDRMSSAGGGRSSSLTLVGYHRYGEGAGTLRPLQEVMVDGNDMEGRRTVRAAVDMWMRPGDVATWEGQTMTVGAVAIHVSVERATMDLTEA</sequence>